<evidence type="ECO:0000313" key="2">
    <source>
        <dbReference type="EMBL" id="RKU45584.1"/>
    </source>
</evidence>
<gene>
    <name evidence="2" type="ORF">DL546_007504</name>
</gene>
<feature type="compositionally biased region" description="Basic and acidic residues" evidence="1">
    <location>
        <begin position="136"/>
        <end position="148"/>
    </location>
</feature>
<reference evidence="2 3" key="1">
    <citation type="submission" date="2018-08" db="EMBL/GenBank/DDBJ databases">
        <title>Draft genome of the lignicolous fungus Coniochaeta pulveracea.</title>
        <authorList>
            <person name="Borstlap C.J."/>
            <person name="De Witt R.N."/>
            <person name="Botha A."/>
            <person name="Volschenk H."/>
        </authorList>
    </citation>
    <scope>NUCLEOTIDE SEQUENCE [LARGE SCALE GENOMIC DNA]</scope>
    <source>
        <strain evidence="2 3">CAB683</strain>
    </source>
</reference>
<dbReference type="Proteomes" id="UP000275385">
    <property type="component" value="Unassembled WGS sequence"/>
</dbReference>
<evidence type="ECO:0000256" key="1">
    <source>
        <dbReference type="SAM" id="MobiDB-lite"/>
    </source>
</evidence>
<sequence>MIDAVLDAALEDIGSAKQFDKIKLPLPPFPKLKLEKPLTLREAMKITAERKTPPLPPREEPTEHNTTMEAPDAVDISEHVLPSIKMDQETARDESGGAKPTLLSEHHNSSSPSRKSSSAKKDKEAKRFRQLAKWAMKKEKQARKEEKHKAARSG</sequence>
<evidence type="ECO:0000313" key="3">
    <source>
        <dbReference type="Proteomes" id="UP000275385"/>
    </source>
</evidence>
<accession>A0A420YCL2</accession>
<dbReference type="EMBL" id="QVQW01000020">
    <property type="protein sequence ID" value="RKU45584.1"/>
    <property type="molecule type" value="Genomic_DNA"/>
</dbReference>
<feature type="region of interest" description="Disordered" evidence="1">
    <location>
        <begin position="45"/>
        <end position="154"/>
    </location>
</feature>
<dbReference type="AlphaFoldDB" id="A0A420YCL2"/>
<proteinExistence type="predicted"/>
<feature type="compositionally biased region" description="Basic and acidic residues" evidence="1">
    <location>
        <begin position="45"/>
        <end position="63"/>
    </location>
</feature>
<comment type="caution">
    <text evidence="2">The sequence shown here is derived from an EMBL/GenBank/DDBJ whole genome shotgun (WGS) entry which is preliminary data.</text>
</comment>
<keyword evidence="3" id="KW-1185">Reference proteome</keyword>
<feature type="compositionally biased region" description="Basic and acidic residues" evidence="1">
    <location>
        <begin position="86"/>
        <end position="96"/>
    </location>
</feature>
<organism evidence="2 3">
    <name type="scientific">Coniochaeta pulveracea</name>
    <dbReference type="NCBI Taxonomy" id="177199"/>
    <lineage>
        <taxon>Eukaryota</taxon>
        <taxon>Fungi</taxon>
        <taxon>Dikarya</taxon>
        <taxon>Ascomycota</taxon>
        <taxon>Pezizomycotina</taxon>
        <taxon>Sordariomycetes</taxon>
        <taxon>Sordariomycetidae</taxon>
        <taxon>Coniochaetales</taxon>
        <taxon>Coniochaetaceae</taxon>
        <taxon>Coniochaeta</taxon>
    </lineage>
</organism>
<name>A0A420YCL2_9PEZI</name>
<protein>
    <submittedName>
        <fullName evidence="2">Uncharacterized protein</fullName>
    </submittedName>
</protein>